<dbReference type="EMBL" id="CADCSZ010000003">
    <property type="protein sequence ID" value="CAA9209705.1"/>
    <property type="molecule type" value="Genomic_DNA"/>
</dbReference>
<dbReference type="InterPro" id="IPR055259">
    <property type="entry name" value="YkvP/CgeB_Glyco_trans-like"/>
</dbReference>
<dbReference type="SUPFAM" id="SSF53756">
    <property type="entry name" value="UDP-Glycosyltransferase/glycogen phosphorylase"/>
    <property type="match status" value="1"/>
</dbReference>
<evidence type="ECO:0000313" key="2">
    <source>
        <dbReference type="EMBL" id="CAA9209705.1"/>
    </source>
</evidence>
<name>A0A6J4GYS4_9ACTN</name>
<dbReference type="Pfam" id="PF13524">
    <property type="entry name" value="Glyco_trans_1_2"/>
    <property type="match status" value="1"/>
</dbReference>
<evidence type="ECO:0000259" key="1">
    <source>
        <dbReference type="Pfam" id="PF13524"/>
    </source>
</evidence>
<gene>
    <name evidence="2" type="ORF">AVDCRST_MAG76-46</name>
</gene>
<accession>A0A6J4GYS4</accession>
<reference evidence="2" key="1">
    <citation type="submission" date="2020-02" db="EMBL/GenBank/DDBJ databases">
        <authorList>
            <person name="Meier V. D."/>
        </authorList>
    </citation>
    <scope>NUCLEOTIDE SEQUENCE</scope>
    <source>
        <strain evidence="2">AVDCRST_MAG76</strain>
    </source>
</reference>
<feature type="domain" description="Spore protein YkvP/CgeB glycosyl transferase-like" evidence="1">
    <location>
        <begin position="208"/>
        <end position="351"/>
    </location>
</feature>
<proteinExistence type="predicted"/>
<organism evidence="2">
    <name type="scientific">uncultured Acidimicrobiales bacterium</name>
    <dbReference type="NCBI Taxonomy" id="310071"/>
    <lineage>
        <taxon>Bacteria</taxon>
        <taxon>Bacillati</taxon>
        <taxon>Actinomycetota</taxon>
        <taxon>Acidimicrobiia</taxon>
        <taxon>Acidimicrobiales</taxon>
        <taxon>environmental samples</taxon>
    </lineage>
</organism>
<sequence length="361" mass="38891">MGDGPSVAFFGSSLVSSWWNGAATYYRGVIRGLAQLGYRVTFYEPIAYGRQEHRDIPDPEWAEVVVYPAEDEAQVRATVERGRGADVVVKTSGVGVFDDVLEDAVLQLGGAATTIYWDVDAPATLSRLETDPSDPFRHLLAGYDLVLTYGGGQPVVDRFLALGAQRVEVVYNALDPTTHHPAPAEPAYAADLALLANRLPDREDRIDEFFFRAAALSPARSFLLGGNGWDGKPMPPNVRTVGHVGTGHHNAFNCSPKAVLNVTRESMARNGWSPATRVFEAAGAGACLITDAWEGVGDFLDPGSEVLVAADGAEVAALLAGLDDLRSAEIGRAALKRVLHEHTYTHRAAQVDALLRSWRGR</sequence>
<protein>
    <submittedName>
        <fullName evidence="2">Spore_germination_protein_CgeB</fullName>
    </submittedName>
</protein>
<dbReference type="AlphaFoldDB" id="A0A6J4GYS4"/>